<keyword evidence="13" id="KW-0325">Glycoprotein</keyword>
<dbReference type="InterPro" id="IPR020067">
    <property type="entry name" value="Frizzled_dom"/>
</dbReference>
<keyword evidence="10" id="KW-0829">Tyrosine-protein kinase</keyword>
<feature type="transmembrane region" description="Helical" evidence="18">
    <location>
        <begin position="272"/>
        <end position="294"/>
    </location>
</feature>
<dbReference type="InterPro" id="IPR008266">
    <property type="entry name" value="Tyr_kinase_AS"/>
</dbReference>
<dbReference type="SMART" id="SM00408">
    <property type="entry name" value="IGc2"/>
    <property type="match status" value="1"/>
</dbReference>
<comment type="subcellular location">
    <subcellularLocation>
        <location evidence="2">Endomembrane system</location>
    </subcellularLocation>
    <subcellularLocation>
        <location evidence="1">Membrane</location>
        <topology evidence="1">Single-pass membrane protein</topology>
    </subcellularLocation>
</comment>
<dbReference type="GO" id="GO:0043235">
    <property type="term" value="C:receptor complex"/>
    <property type="evidence" value="ECO:0007669"/>
    <property type="project" value="TreeGrafter"/>
</dbReference>
<evidence type="ECO:0000256" key="17">
    <source>
        <dbReference type="PROSITE-ProRule" id="PRU00090"/>
    </source>
</evidence>
<evidence type="ECO:0000313" key="22">
    <source>
        <dbReference type="EMBL" id="CAF0860853.1"/>
    </source>
</evidence>
<dbReference type="PANTHER" id="PTHR24416">
    <property type="entry name" value="TYROSINE-PROTEIN KINASE RECEPTOR"/>
    <property type="match status" value="1"/>
</dbReference>
<dbReference type="SUPFAM" id="SSF56112">
    <property type="entry name" value="Protein kinase-like (PK-like)"/>
    <property type="match status" value="1"/>
</dbReference>
<evidence type="ECO:0000256" key="4">
    <source>
        <dbReference type="ARBA" id="ARBA00022692"/>
    </source>
</evidence>
<evidence type="ECO:0000256" key="11">
    <source>
        <dbReference type="ARBA" id="ARBA00023157"/>
    </source>
</evidence>
<dbReference type="PANTHER" id="PTHR24416:SF611">
    <property type="entry name" value="TYROSINE-PROTEIN KINASE TRANSMEMBRANE RECEPTOR ROR"/>
    <property type="match status" value="1"/>
</dbReference>
<keyword evidence="7" id="KW-0067">ATP-binding</keyword>
<keyword evidence="11" id="KW-1015">Disulfide bond</keyword>
<feature type="active site" description="Proton acceptor" evidence="15">
    <location>
        <position position="513"/>
    </location>
</feature>
<protein>
    <recommendedName>
        <fullName evidence="25">Receptor protein-tyrosine kinase</fullName>
    </recommendedName>
</protein>
<reference evidence="23" key="1">
    <citation type="submission" date="2021-02" db="EMBL/GenBank/DDBJ databases">
        <authorList>
            <person name="Nowell W R."/>
        </authorList>
    </citation>
    <scope>NUCLEOTIDE SEQUENCE</scope>
</reference>
<organism evidence="23 24">
    <name type="scientific">Adineta steineri</name>
    <dbReference type="NCBI Taxonomy" id="433720"/>
    <lineage>
        <taxon>Eukaryota</taxon>
        <taxon>Metazoa</taxon>
        <taxon>Spiralia</taxon>
        <taxon>Gnathifera</taxon>
        <taxon>Rotifera</taxon>
        <taxon>Eurotatoria</taxon>
        <taxon>Bdelloidea</taxon>
        <taxon>Adinetida</taxon>
        <taxon>Adinetidae</taxon>
        <taxon>Adineta</taxon>
    </lineage>
</organism>
<feature type="domain" description="Ig-like" evidence="21">
    <location>
        <begin position="1"/>
        <end position="88"/>
    </location>
</feature>
<dbReference type="GO" id="GO:0012505">
    <property type="term" value="C:endomembrane system"/>
    <property type="evidence" value="ECO:0007669"/>
    <property type="project" value="UniProtKB-SubCell"/>
</dbReference>
<evidence type="ECO:0000256" key="2">
    <source>
        <dbReference type="ARBA" id="ARBA00004308"/>
    </source>
</evidence>
<dbReference type="SUPFAM" id="SSF48726">
    <property type="entry name" value="Immunoglobulin"/>
    <property type="match status" value="1"/>
</dbReference>
<sequence length="703" mass="81079">MTWIKTLKNLTETGGRTVMLECQVQSLYPVTFNWYRYNNPLDRKSFLVDENLFRSSIRLKNLKESQAGFYTCEVSNGFQTLTSTGFVRVQNPDIDPIDLNDDLLPSIEFQPEIISTNEESIDKLKCEIYTGNICRSIIDSKYISVANLDQHDIEQNLADNMKLLTNECRQILLPMICLFVYPLCDYNRKNIRSICRKSCFHFQKNACMIKSSNQQEQLYPSFQVSHSIPTCDSLPPSSDDISCVKIEQQRNVSSSSNTPSVIHHLLSPDSPLIIFLSIFLPIVFLGSLMLLLYYHCCHNRNNEIHTSSTITPMKKSSHLLNSIPTSSPFHSTVNIIQKHHNITSSSSSSSTNTHLTNLHYRQPLLKSESIYRQTYLPSGGNSLGEISSTNIRFLQELGEGEFGQLYIGELINNSNKCMIKMLQNEKFKQDYLREIEIFNQIHHVNISCLLGICIQSDDSFPLMIYEYSTNGDLHEYLILQDSKTIDLSDLLYISIQIVSGMIYLSEKNFLHNDLSTKNILISEQMNIKITNIARYRRKYHLDYYKIANRLLPVRWMSIESLLSGIYSEMSDVWSFGVLLWEMFSYGTQPYSGQTNPEVIEMIRDRKLLTCPMNCPKKIYTLMCLCWEEIIEQRPTFIELMRRLRQFEDKSTTTTSSIDDEFLSDNQIDESSTAKKHITLIPFSEQTASHSILADRNNSIRIET</sequence>
<dbReference type="GO" id="GO:0048468">
    <property type="term" value="P:cell development"/>
    <property type="evidence" value="ECO:0007669"/>
    <property type="project" value="UniProtKB-ARBA"/>
</dbReference>
<dbReference type="PROSITE" id="PS50038">
    <property type="entry name" value="FZ"/>
    <property type="match status" value="1"/>
</dbReference>
<keyword evidence="6" id="KW-0418">Kinase</keyword>
<dbReference type="Gene3D" id="1.10.2000.10">
    <property type="entry name" value="Frizzled cysteine-rich domain"/>
    <property type="match status" value="1"/>
</dbReference>
<dbReference type="InterPro" id="IPR050122">
    <property type="entry name" value="RTK"/>
</dbReference>
<dbReference type="InterPro" id="IPR000719">
    <property type="entry name" value="Prot_kinase_dom"/>
</dbReference>
<evidence type="ECO:0000256" key="6">
    <source>
        <dbReference type="ARBA" id="ARBA00022777"/>
    </source>
</evidence>
<evidence type="ECO:0000256" key="15">
    <source>
        <dbReference type="PIRSR" id="PIRSR000615-1"/>
    </source>
</evidence>
<dbReference type="Pfam" id="PF01392">
    <property type="entry name" value="Fz"/>
    <property type="match status" value="1"/>
</dbReference>
<dbReference type="EMBL" id="CAJNOG010000057">
    <property type="protein sequence ID" value="CAF0860853.1"/>
    <property type="molecule type" value="Genomic_DNA"/>
</dbReference>
<keyword evidence="9 18" id="KW-0472">Membrane</keyword>
<dbReference type="SUPFAM" id="SSF63501">
    <property type="entry name" value="Frizzled cysteine-rich domain"/>
    <property type="match status" value="1"/>
</dbReference>
<dbReference type="InterPro" id="IPR013098">
    <property type="entry name" value="Ig_I-set"/>
</dbReference>
<evidence type="ECO:0000256" key="7">
    <source>
        <dbReference type="ARBA" id="ARBA00022840"/>
    </source>
</evidence>
<dbReference type="PIRSF" id="PIRSF000615">
    <property type="entry name" value="TyrPK_CSF1-R"/>
    <property type="match status" value="1"/>
</dbReference>
<evidence type="ECO:0000256" key="14">
    <source>
        <dbReference type="ARBA" id="ARBA00023319"/>
    </source>
</evidence>
<dbReference type="Proteomes" id="UP000663845">
    <property type="component" value="Unassembled WGS sequence"/>
</dbReference>
<dbReference type="GO" id="GO:0030182">
    <property type="term" value="P:neuron differentiation"/>
    <property type="evidence" value="ECO:0007669"/>
    <property type="project" value="UniProtKB-ARBA"/>
</dbReference>
<dbReference type="FunFam" id="1.10.510.10:FF:001512">
    <property type="entry name" value="Receptor tyrosine-protein kinase erbB-2"/>
    <property type="match status" value="1"/>
</dbReference>
<dbReference type="InterPro" id="IPR003599">
    <property type="entry name" value="Ig_sub"/>
</dbReference>
<evidence type="ECO:0008006" key="25">
    <source>
        <dbReference type="Google" id="ProtNLM"/>
    </source>
</evidence>
<evidence type="ECO:0000256" key="5">
    <source>
        <dbReference type="ARBA" id="ARBA00022741"/>
    </source>
</evidence>
<dbReference type="InterPro" id="IPR011009">
    <property type="entry name" value="Kinase-like_dom_sf"/>
</dbReference>
<dbReference type="AlphaFoldDB" id="A0A818GIW5"/>
<keyword evidence="8 18" id="KW-1133">Transmembrane helix</keyword>
<evidence type="ECO:0000259" key="19">
    <source>
        <dbReference type="PROSITE" id="PS50011"/>
    </source>
</evidence>
<dbReference type="GO" id="GO:0005886">
    <property type="term" value="C:plasma membrane"/>
    <property type="evidence" value="ECO:0007669"/>
    <property type="project" value="TreeGrafter"/>
</dbReference>
<evidence type="ECO:0000313" key="24">
    <source>
        <dbReference type="Proteomes" id="UP000663844"/>
    </source>
</evidence>
<dbReference type="GO" id="GO:0050793">
    <property type="term" value="P:regulation of developmental process"/>
    <property type="evidence" value="ECO:0007669"/>
    <property type="project" value="UniProtKB-ARBA"/>
</dbReference>
<dbReference type="PROSITE" id="PS50011">
    <property type="entry name" value="PROTEIN_KINASE_DOM"/>
    <property type="match status" value="1"/>
</dbReference>
<evidence type="ECO:0000256" key="1">
    <source>
        <dbReference type="ARBA" id="ARBA00004167"/>
    </source>
</evidence>
<feature type="domain" description="FZ" evidence="20">
    <location>
        <begin position="121"/>
        <end position="246"/>
    </location>
</feature>
<evidence type="ECO:0000256" key="13">
    <source>
        <dbReference type="ARBA" id="ARBA00023180"/>
    </source>
</evidence>
<dbReference type="InterPro" id="IPR001245">
    <property type="entry name" value="Ser-Thr/Tyr_kinase_cat_dom"/>
</dbReference>
<dbReference type="GO" id="GO:0007169">
    <property type="term" value="P:cell surface receptor protein tyrosine kinase signaling pathway"/>
    <property type="evidence" value="ECO:0007669"/>
    <property type="project" value="TreeGrafter"/>
</dbReference>
<feature type="binding site" evidence="16">
    <location>
        <position position="518"/>
    </location>
    <ligand>
        <name>Mg(2+)</name>
        <dbReference type="ChEBI" id="CHEBI:18420"/>
    </ligand>
</feature>
<evidence type="ECO:0000256" key="3">
    <source>
        <dbReference type="ARBA" id="ARBA00022679"/>
    </source>
</evidence>
<dbReference type="EMBL" id="CAJOAZ010000021">
    <property type="protein sequence ID" value="CAF3492407.1"/>
    <property type="molecule type" value="Genomic_DNA"/>
</dbReference>
<evidence type="ECO:0000256" key="16">
    <source>
        <dbReference type="PIRSR" id="PIRSR000615-3"/>
    </source>
</evidence>
<dbReference type="SMART" id="SM00409">
    <property type="entry name" value="IG"/>
    <property type="match status" value="1"/>
</dbReference>
<evidence type="ECO:0000259" key="20">
    <source>
        <dbReference type="PROSITE" id="PS50038"/>
    </source>
</evidence>
<dbReference type="PROSITE" id="PS00109">
    <property type="entry name" value="PROTEIN_KINASE_TYR"/>
    <property type="match status" value="1"/>
</dbReference>
<dbReference type="Pfam" id="PF07714">
    <property type="entry name" value="PK_Tyr_Ser-Thr"/>
    <property type="match status" value="1"/>
</dbReference>
<dbReference type="InterPro" id="IPR036790">
    <property type="entry name" value="Frizzled_dom_sf"/>
</dbReference>
<dbReference type="InterPro" id="IPR036179">
    <property type="entry name" value="Ig-like_dom_sf"/>
</dbReference>
<dbReference type="GO" id="GO:0005524">
    <property type="term" value="F:ATP binding"/>
    <property type="evidence" value="ECO:0007669"/>
    <property type="project" value="UniProtKB-KW"/>
</dbReference>
<dbReference type="Gene3D" id="1.10.510.10">
    <property type="entry name" value="Transferase(Phosphotransferase) domain 1"/>
    <property type="match status" value="1"/>
</dbReference>
<dbReference type="PRINTS" id="PR00109">
    <property type="entry name" value="TYRKINASE"/>
</dbReference>
<dbReference type="GO" id="GO:0046872">
    <property type="term" value="F:metal ion binding"/>
    <property type="evidence" value="ECO:0007669"/>
    <property type="project" value="UniProtKB-KW"/>
</dbReference>
<name>A0A818GIW5_9BILA</name>
<keyword evidence="3" id="KW-0808">Transferase</keyword>
<keyword evidence="16" id="KW-0460">Magnesium</keyword>
<comment type="caution">
    <text evidence="17">Lacks conserved residue(s) required for the propagation of feature annotation.</text>
</comment>
<keyword evidence="5" id="KW-0547">Nucleotide-binding</keyword>
<dbReference type="GO" id="GO:0004714">
    <property type="term" value="F:transmembrane receptor protein tyrosine kinase activity"/>
    <property type="evidence" value="ECO:0007669"/>
    <property type="project" value="TreeGrafter"/>
</dbReference>
<keyword evidence="12" id="KW-0675">Receptor</keyword>
<evidence type="ECO:0000256" key="12">
    <source>
        <dbReference type="ARBA" id="ARBA00023170"/>
    </source>
</evidence>
<dbReference type="Pfam" id="PF07679">
    <property type="entry name" value="I-set"/>
    <property type="match status" value="1"/>
</dbReference>
<dbReference type="InterPro" id="IPR007110">
    <property type="entry name" value="Ig-like_dom"/>
</dbReference>
<keyword evidence="4 18" id="KW-0812">Transmembrane</keyword>
<evidence type="ECO:0000259" key="21">
    <source>
        <dbReference type="PROSITE" id="PS50835"/>
    </source>
</evidence>
<feature type="domain" description="Protein kinase" evidence="19">
    <location>
        <begin position="391"/>
        <end position="647"/>
    </location>
</feature>
<evidence type="ECO:0000256" key="8">
    <source>
        <dbReference type="ARBA" id="ARBA00022989"/>
    </source>
</evidence>
<evidence type="ECO:0000256" key="18">
    <source>
        <dbReference type="SAM" id="Phobius"/>
    </source>
</evidence>
<dbReference type="InterPro" id="IPR013783">
    <property type="entry name" value="Ig-like_fold"/>
</dbReference>
<dbReference type="PROSITE" id="PS50835">
    <property type="entry name" value="IG_LIKE"/>
    <property type="match status" value="1"/>
</dbReference>
<accession>A0A818GIW5</accession>
<gene>
    <name evidence="22" type="ORF">JYZ213_LOCUS8422</name>
    <name evidence="23" type="ORF">OXD698_LOCUS817</name>
</gene>
<evidence type="ECO:0000313" key="23">
    <source>
        <dbReference type="EMBL" id="CAF3492407.1"/>
    </source>
</evidence>
<dbReference type="Gene3D" id="2.60.40.10">
    <property type="entry name" value="Immunoglobulins"/>
    <property type="match status" value="1"/>
</dbReference>
<comment type="caution">
    <text evidence="23">The sequence shown here is derived from an EMBL/GenBank/DDBJ whole genome shotgun (WGS) entry which is preliminary data.</text>
</comment>
<evidence type="ECO:0000256" key="10">
    <source>
        <dbReference type="ARBA" id="ARBA00023137"/>
    </source>
</evidence>
<dbReference type="Proteomes" id="UP000663844">
    <property type="component" value="Unassembled WGS sequence"/>
</dbReference>
<keyword evidence="14" id="KW-0393">Immunoglobulin domain</keyword>
<keyword evidence="16" id="KW-0479">Metal-binding</keyword>
<evidence type="ECO:0000256" key="9">
    <source>
        <dbReference type="ARBA" id="ARBA00023136"/>
    </source>
</evidence>
<proteinExistence type="predicted"/>
<dbReference type="InterPro" id="IPR003598">
    <property type="entry name" value="Ig_sub2"/>
</dbReference>